<comment type="caution">
    <text evidence="2">The sequence shown here is derived from an EMBL/GenBank/DDBJ whole genome shotgun (WGS) entry which is preliminary data.</text>
</comment>
<keyword evidence="1" id="KW-0812">Transmembrane</keyword>
<keyword evidence="1" id="KW-1133">Transmembrane helix</keyword>
<evidence type="ECO:0000256" key="1">
    <source>
        <dbReference type="SAM" id="Phobius"/>
    </source>
</evidence>
<sequence length="170" mass="18879">MERQPYGAGKAPAMILAAVAAIATLCLFVAGIYADNWFLAYNRDVLHNDTFTSQSAVTHSLTSHSLVIAGCLIALFIVMTIVNMAWQQTKLMMLSTFVFATTFAAILFQNRYFFARNVFRTMTPDHQLELNPIAIMLYPMLISVGVAIGLTGAIFLLRMVKQSLSPDRKH</sequence>
<proteinExistence type="predicted"/>
<feature type="transmembrane region" description="Helical" evidence="1">
    <location>
        <begin position="133"/>
        <end position="160"/>
    </location>
</feature>
<keyword evidence="1" id="KW-0472">Membrane</keyword>
<dbReference type="RefSeq" id="WP_141149370.1">
    <property type="nucleotide sequence ID" value="NZ_VHLG01000007.1"/>
</dbReference>
<evidence type="ECO:0000313" key="2">
    <source>
        <dbReference type="EMBL" id="TPW30161.1"/>
    </source>
</evidence>
<feature type="transmembrane region" description="Helical" evidence="1">
    <location>
        <begin position="12"/>
        <end position="34"/>
    </location>
</feature>
<organism evidence="2 3">
    <name type="scientific">Martelella alba</name>
    <dbReference type="NCBI Taxonomy" id="2590451"/>
    <lineage>
        <taxon>Bacteria</taxon>
        <taxon>Pseudomonadati</taxon>
        <taxon>Pseudomonadota</taxon>
        <taxon>Alphaproteobacteria</taxon>
        <taxon>Hyphomicrobiales</taxon>
        <taxon>Aurantimonadaceae</taxon>
        <taxon>Martelella</taxon>
    </lineage>
</organism>
<keyword evidence="3" id="KW-1185">Reference proteome</keyword>
<name>A0A506UAN4_9HYPH</name>
<dbReference type="Proteomes" id="UP000318801">
    <property type="component" value="Unassembled WGS sequence"/>
</dbReference>
<dbReference type="EMBL" id="VHLG01000007">
    <property type="protein sequence ID" value="TPW30161.1"/>
    <property type="molecule type" value="Genomic_DNA"/>
</dbReference>
<evidence type="ECO:0000313" key="3">
    <source>
        <dbReference type="Proteomes" id="UP000318801"/>
    </source>
</evidence>
<dbReference type="AlphaFoldDB" id="A0A506UAN4"/>
<gene>
    <name evidence="2" type="ORF">FJU08_12675</name>
</gene>
<reference evidence="2 3" key="1">
    <citation type="submission" date="2019-06" db="EMBL/GenBank/DDBJ databases">
        <authorList>
            <person name="Li M."/>
        </authorList>
    </citation>
    <scope>NUCLEOTIDE SEQUENCE [LARGE SCALE GENOMIC DNA]</scope>
    <source>
        <strain evidence="2 3">BGMRC2036</strain>
    </source>
</reference>
<protein>
    <submittedName>
        <fullName evidence="2">Uncharacterized protein</fullName>
    </submittedName>
</protein>
<feature type="transmembrane region" description="Helical" evidence="1">
    <location>
        <begin position="66"/>
        <end position="86"/>
    </location>
</feature>
<accession>A0A506UAN4</accession>
<feature type="transmembrane region" description="Helical" evidence="1">
    <location>
        <begin position="93"/>
        <end position="113"/>
    </location>
</feature>